<feature type="transmembrane region" description="Helical" evidence="10">
    <location>
        <begin position="14"/>
        <end position="33"/>
    </location>
</feature>
<evidence type="ECO:0000256" key="7">
    <source>
        <dbReference type="ARBA" id="ARBA00022824"/>
    </source>
</evidence>
<dbReference type="PANTHER" id="PTHR12413">
    <property type="entry name" value="DOLICHYL GLYCOSYLTRANSFERASE"/>
    <property type="match status" value="1"/>
</dbReference>
<dbReference type="EC" id="2.4.1.-" evidence="10"/>
<keyword evidence="5 10" id="KW-0808">Transferase</keyword>
<keyword evidence="6 10" id="KW-0812">Transmembrane</keyword>
<evidence type="ECO:0000313" key="12">
    <source>
        <dbReference type="Proteomes" id="UP000091820"/>
    </source>
</evidence>
<dbReference type="VEuPathDB" id="VectorBase:GBRI017113"/>
<keyword evidence="9 10" id="KW-0472">Membrane</keyword>
<name>A0A1A9WEV8_9MUSC</name>
<feature type="transmembrane region" description="Helical" evidence="10">
    <location>
        <begin position="174"/>
        <end position="190"/>
    </location>
</feature>
<evidence type="ECO:0000313" key="11">
    <source>
        <dbReference type="EnsemblMetazoa" id="GBRI017113-PA"/>
    </source>
</evidence>
<feature type="transmembrane region" description="Helical" evidence="10">
    <location>
        <begin position="239"/>
        <end position="257"/>
    </location>
</feature>
<feature type="transmembrane region" description="Helical" evidence="10">
    <location>
        <begin position="396"/>
        <end position="414"/>
    </location>
</feature>
<comment type="similarity">
    <text evidence="3 10">Belongs to the ALG6/ALG8 glucosyltransferase family.</text>
</comment>
<feature type="transmembrane region" description="Helical" evidence="10">
    <location>
        <begin position="148"/>
        <end position="167"/>
    </location>
</feature>
<proteinExistence type="inferred from homology"/>
<comment type="subcellular location">
    <subcellularLocation>
        <location evidence="1 10">Endoplasmic reticulum membrane</location>
        <topology evidence="1 10">Multi-pass membrane protein</topology>
    </subcellularLocation>
</comment>
<feature type="transmembrane region" description="Helical" evidence="10">
    <location>
        <begin position="306"/>
        <end position="326"/>
    </location>
</feature>
<sequence>MFTKVNFNSANMDIFVLICISIAIRAAVSLHSYSGANKAPMYGDYEAQRHWQEITFNLPAKEWYKNSSNNDLQYWGLDYPPLTAYHSYVNAYIASKINSSYIELEKSHGFESKSHKTFMRSTVLAADALIFLPACILIASIIDKMFKQNVFLQLLVLFITYPGLILIDNGHFQYNNISLGLLLLAVYFILKDSNNLAALSFSLAINYKQMELYHALPFFTYLLRSCLVEDCFSKKLSKFLKIAGVVTLTFLVLWMPWLTSSDSLISTASRLFPLSRGVFEDKVANVWCSLNVVYKFRKKFLNTQMALICLITTLFAVIPTNVNLFANGKKETFLYSLHNTAISFFLFSFQVHEKSILLVALPTICLYGFMPFAVTCFLKISILSILPLIIKDELTLAYFSLLIGYIVILNSFLADHESGEKNTSRNKIIKRLNRILDLLIVIISAGALWIPPPLHLPDLCESYISIWLLAEYC</sequence>
<reference evidence="11" key="2">
    <citation type="submission" date="2020-05" db="UniProtKB">
        <authorList>
            <consortium name="EnsemblMetazoa"/>
        </authorList>
    </citation>
    <scope>IDENTIFICATION</scope>
    <source>
        <strain evidence="11">IAEA</strain>
    </source>
</reference>
<dbReference type="STRING" id="37001.A0A1A9WEV8"/>
<evidence type="ECO:0000256" key="4">
    <source>
        <dbReference type="ARBA" id="ARBA00022676"/>
    </source>
</evidence>
<dbReference type="GO" id="GO:0005789">
    <property type="term" value="C:endoplasmic reticulum membrane"/>
    <property type="evidence" value="ECO:0007669"/>
    <property type="project" value="UniProtKB-SubCell"/>
</dbReference>
<dbReference type="Pfam" id="PF03155">
    <property type="entry name" value="Alg6_Alg8"/>
    <property type="match status" value="1"/>
</dbReference>
<evidence type="ECO:0000256" key="8">
    <source>
        <dbReference type="ARBA" id="ARBA00022989"/>
    </source>
</evidence>
<evidence type="ECO:0000256" key="3">
    <source>
        <dbReference type="ARBA" id="ARBA00008715"/>
    </source>
</evidence>
<evidence type="ECO:0000256" key="10">
    <source>
        <dbReference type="RuleBase" id="RU363110"/>
    </source>
</evidence>
<keyword evidence="7 10" id="KW-0256">Endoplasmic reticulum</keyword>
<reference evidence="12" key="1">
    <citation type="submission" date="2014-03" db="EMBL/GenBank/DDBJ databases">
        <authorList>
            <person name="Aksoy S."/>
            <person name="Warren W."/>
            <person name="Wilson R.K."/>
        </authorList>
    </citation>
    <scope>NUCLEOTIDE SEQUENCE [LARGE SCALE GENOMIC DNA]</scope>
    <source>
        <strain evidence="12">IAEA</strain>
    </source>
</reference>
<protein>
    <recommendedName>
        <fullName evidence="10">Alpha-1,3-glucosyltransferase</fullName>
        <ecNumber evidence="10">2.4.1.-</ecNumber>
    </recommendedName>
</protein>
<evidence type="ECO:0000256" key="5">
    <source>
        <dbReference type="ARBA" id="ARBA00022679"/>
    </source>
</evidence>
<evidence type="ECO:0000256" key="2">
    <source>
        <dbReference type="ARBA" id="ARBA00004922"/>
    </source>
</evidence>
<accession>A0A1A9WEV8</accession>
<evidence type="ECO:0000256" key="9">
    <source>
        <dbReference type="ARBA" id="ARBA00023136"/>
    </source>
</evidence>
<dbReference type="AlphaFoldDB" id="A0A1A9WEV8"/>
<keyword evidence="12" id="KW-1185">Reference proteome</keyword>
<dbReference type="UniPathway" id="UPA00378"/>
<keyword evidence="8 10" id="KW-1133">Transmembrane helix</keyword>
<dbReference type="PANTHER" id="PTHR12413:SF1">
    <property type="entry name" value="DOLICHYL PYROPHOSPHATE MAN9GLCNAC2 ALPHA-1,3-GLUCOSYLTRANSFERASE"/>
    <property type="match status" value="1"/>
</dbReference>
<dbReference type="InterPro" id="IPR004856">
    <property type="entry name" value="Glyco_trans_ALG6/ALG8"/>
</dbReference>
<dbReference type="Proteomes" id="UP000091820">
    <property type="component" value="Unassembled WGS sequence"/>
</dbReference>
<evidence type="ECO:0000256" key="1">
    <source>
        <dbReference type="ARBA" id="ARBA00004477"/>
    </source>
</evidence>
<dbReference type="GO" id="GO:0042281">
    <property type="term" value="F:dolichyl pyrophosphate Man9GlcNAc2 alpha-1,3-glucosyltransferase activity"/>
    <property type="evidence" value="ECO:0007669"/>
    <property type="project" value="TreeGrafter"/>
</dbReference>
<organism evidence="11 12">
    <name type="scientific">Glossina brevipalpis</name>
    <dbReference type="NCBI Taxonomy" id="37001"/>
    <lineage>
        <taxon>Eukaryota</taxon>
        <taxon>Metazoa</taxon>
        <taxon>Ecdysozoa</taxon>
        <taxon>Arthropoda</taxon>
        <taxon>Hexapoda</taxon>
        <taxon>Insecta</taxon>
        <taxon>Pterygota</taxon>
        <taxon>Neoptera</taxon>
        <taxon>Endopterygota</taxon>
        <taxon>Diptera</taxon>
        <taxon>Brachycera</taxon>
        <taxon>Muscomorpha</taxon>
        <taxon>Hippoboscoidea</taxon>
        <taxon>Glossinidae</taxon>
        <taxon>Glossina</taxon>
    </lineage>
</organism>
<dbReference type="EnsemblMetazoa" id="GBRI017113-RA">
    <property type="protein sequence ID" value="GBRI017113-PA"/>
    <property type="gene ID" value="GBRI017113"/>
</dbReference>
<feature type="transmembrane region" description="Helical" evidence="10">
    <location>
        <begin position="435"/>
        <end position="452"/>
    </location>
</feature>
<evidence type="ECO:0000256" key="6">
    <source>
        <dbReference type="ARBA" id="ARBA00022692"/>
    </source>
</evidence>
<comment type="pathway">
    <text evidence="2 10">Protein modification; protein glycosylation.</text>
</comment>
<feature type="transmembrane region" description="Helical" evidence="10">
    <location>
        <begin position="364"/>
        <end position="390"/>
    </location>
</feature>
<keyword evidence="4 10" id="KW-0328">Glycosyltransferase</keyword>
<feature type="transmembrane region" description="Helical" evidence="10">
    <location>
        <begin position="123"/>
        <end position="142"/>
    </location>
</feature>